<protein>
    <recommendedName>
        <fullName evidence="3">DNA mismatch repair protein MutT</fullName>
    </recommendedName>
</protein>
<accession>A0A2C1L0C4</accession>
<reference evidence="1 2" key="1">
    <citation type="submission" date="2017-09" db="EMBL/GenBank/DDBJ databases">
        <title>Large-scale bioinformatics analysis of Bacillus genomes uncovers conserved roles of natural products in bacterial physiology.</title>
        <authorList>
            <consortium name="Agbiome Team Llc"/>
            <person name="Bleich R.M."/>
            <person name="Grubbs K.J."/>
            <person name="Santa Maria K.C."/>
            <person name="Allen S.E."/>
            <person name="Farag S."/>
            <person name="Shank E.A."/>
            <person name="Bowers A."/>
        </authorList>
    </citation>
    <scope>NUCLEOTIDE SEQUENCE [LARGE SCALE GENOMIC DNA]</scope>
    <source>
        <strain evidence="1 2">AFS040105</strain>
    </source>
</reference>
<sequence length="46" mass="5340">MGNEKKYTVVGTDVEEVKRLNKNSGLTYNQVKELLAKQMQKKNRLD</sequence>
<evidence type="ECO:0000313" key="2">
    <source>
        <dbReference type="Proteomes" id="UP000225766"/>
    </source>
</evidence>
<name>A0A2C1L0C4_BACCE</name>
<dbReference type="EMBL" id="NUMG01000034">
    <property type="protein sequence ID" value="PGT98315.1"/>
    <property type="molecule type" value="Genomic_DNA"/>
</dbReference>
<evidence type="ECO:0000313" key="1">
    <source>
        <dbReference type="EMBL" id="PGT98315.1"/>
    </source>
</evidence>
<gene>
    <name evidence="1" type="ORF">COD19_22960</name>
</gene>
<dbReference type="Proteomes" id="UP000225766">
    <property type="component" value="Unassembled WGS sequence"/>
</dbReference>
<dbReference type="AlphaFoldDB" id="A0A2C1L0C4"/>
<comment type="caution">
    <text evidence="1">The sequence shown here is derived from an EMBL/GenBank/DDBJ whole genome shotgun (WGS) entry which is preliminary data.</text>
</comment>
<dbReference type="RefSeq" id="WP_071712481.1">
    <property type="nucleotide sequence ID" value="NZ_JARXKI010000022.1"/>
</dbReference>
<organism evidence="1 2">
    <name type="scientific">Bacillus cereus</name>
    <dbReference type="NCBI Taxonomy" id="1396"/>
    <lineage>
        <taxon>Bacteria</taxon>
        <taxon>Bacillati</taxon>
        <taxon>Bacillota</taxon>
        <taxon>Bacilli</taxon>
        <taxon>Bacillales</taxon>
        <taxon>Bacillaceae</taxon>
        <taxon>Bacillus</taxon>
        <taxon>Bacillus cereus group</taxon>
    </lineage>
</organism>
<proteinExistence type="predicted"/>
<evidence type="ECO:0008006" key="3">
    <source>
        <dbReference type="Google" id="ProtNLM"/>
    </source>
</evidence>